<accession>A0A2T3HQ91</accession>
<organism evidence="1 2">
    <name type="scientific">Pedobacter yulinensis</name>
    <dbReference type="NCBI Taxonomy" id="2126353"/>
    <lineage>
        <taxon>Bacteria</taxon>
        <taxon>Pseudomonadati</taxon>
        <taxon>Bacteroidota</taxon>
        <taxon>Sphingobacteriia</taxon>
        <taxon>Sphingobacteriales</taxon>
        <taxon>Sphingobacteriaceae</taxon>
        <taxon>Pedobacter</taxon>
    </lineage>
</organism>
<proteinExistence type="predicted"/>
<name>A0A2T3HQ91_9SPHI</name>
<dbReference type="EMBL" id="PYLS01000001">
    <property type="protein sequence ID" value="PST84561.1"/>
    <property type="molecule type" value="Genomic_DNA"/>
</dbReference>
<reference evidence="1 2" key="1">
    <citation type="submission" date="2018-03" db="EMBL/GenBank/DDBJ databases">
        <authorList>
            <person name="Keele B.F."/>
        </authorList>
    </citation>
    <scope>NUCLEOTIDE SEQUENCE [LARGE SCALE GENOMIC DNA]</scope>
    <source>
        <strain evidence="1 2">YL28-9</strain>
    </source>
</reference>
<comment type="caution">
    <text evidence="1">The sequence shown here is derived from an EMBL/GenBank/DDBJ whole genome shotgun (WGS) entry which is preliminary data.</text>
</comment>
<protein>
    <submittedName>
        <fullName evidence="1">Uncharacterized protein</fullName>
    </submittedName>
</protein>
<sequence length="63" mass="7236">MHLPSFSASPFLPKRSAKVETFPLPCNTYRLNFSYAFANSLIVQQKKFKSKANNLHQQVFETS</sequence>
<evidence type="ECO:0000313" key="1">
    <source>
        <dbReference type="EMBL" id="PST84561.1"/>
    </source>
</evidence>
<dbReference type="AlphaFoldDB" id="A0A2T3HQ91"/>
<gene>
    <name evidence="1" type="ORF">C7T94_00005</name>
</gene>
<keyword evidence="2" id="KW-1185">Reference proteome</keyword>
<dbReference type="Proteomes" id="UP000240912">
    <property type="component" value="Unassembled WGS sequence"/>
</dbReference>
<evidence type="ECO:0000313" key="2">
    <source>
        <dbReference type="Proteomes" id="UP000240912"/>
    </source>
</evidence>